<reference evidence="2 3" key="1">
    <citation type="journal article" date="2019" name="Sci. Rep.">
        <title>Orb-weaving spider Araneus ventricosus genome elucidates the spidroin gene catalogue.</title>
        <authorList>
            <person name="Kono N."/>
            <person name="Nakamura H."/>
            <person name="Ohtoshi R."/>
            <person name="Moran D.A.P."/>
            <person name="Shinohara A."/>
            <person name="Yoshida Y."/>
            <person name="Fujiwara M."/>
            <person name="Mori M."/>
            <person name="Tomita M."/>
            <person name="Arakawa K."/>
        </authorList>
    </citation>
    <scope>NUCLEOTIDE SEQUENCE [LARGE SCALE GENOMIC DNA]</scope>
</reference>
<dbReference type="EMBL" id="BGPR01042237">
    <property type="protein sequence ID" value="GBO18640.1"/>
    <property type="molecule type" value="Genomic_DNA"/>
</dbReference>
<feature type="region of interest" description="Disordered" evidence="1">
    <location>
        <begin position="1"/>
        <end position="29"/>
    </location>
</feature>
<dbReference type="OrthoDB" id="6779804at2759"/>
<sequence>MILEESFSDHETFSAHDTESDGGSGNEDVNNLEWFHQKMAYSEGKQNLGRIFLRAYQTETY</sequence>
<gene>
    <name evidence="2" type="ORF">AVEN_65395_1</name>
</gene>
<feature type="compositionally biased region" description="Basic and acidic residues" evidence="1">
    <location>
        <begin position="7"/>
        <end position="19"/>
    </location>
</feature>
<keyword evidence="3" id="KW-1185">Reference proteome</keyword>
<evidence type="ECO:0000256" key="1">
    <source>
        <dbReference type="SAM" id="MobiDB-lite"/>
    </source>
</evidence>
<evidence type="ECO:0000313" key="2">
    <source>
        <dbReference type="EMBL" id="GBO18640.1"/>
    </source>
</evidence>
<evidence type="ECO:0000313" key="3">
    <source>
        <dbReference type="Proteomes" id="UP000499080"/>
    </source>
</evidence>
<name>A0A4Y2V472_ARAVE</name>
<protein>
    <submittedName>
        <fullName evidence="2">Uncharacterized protein</fullName>
    </submittedName>
</protein>
<dbReference type="AlphaFoldDB" id="A0A4Y2V472"/>
<comment type="caution">
    <text evidence="2">The sequence shown here is derived from an EMBL/GenBank/DDBJ whole genome shotgun (WGS) entry which is preliminary data.</text>
</comment>
<feature type="non-terminal residue" evidence="2">
    <location>
        <position position="61"/>
    </location>
</feature>
<accession>A0A4Y2V472</accession>
<proteinExistence type="predicted"/>
<organism evidence="2 3">
    <name type="scientific">Araneus ventricosus</name>
    <name type="common">Orbweaver spider</name>
    <name type="synonym">Epeira ventricosa</name>
    <dbReference type="NCBI Taxonomy" id="182803"/>
    <lineage>
        <taxon>Eukaryota</taxon>
        <taxon>Metazoa</taxon>
        <taxon>Ecdysozoa</taxon>
        <taxon>Arthropoda</taxon>
        <taxon>Chelicerata</taxon>
        <taxon>Arachnida</taxon>
        <taxon>Araneae</taxon>
        <taxon>Araneomorphae</taxon>
        <taxon>Entelegynae</taxon>
        <taxon>Araneoidea</taxon>
        <taxon>Araneidae</taxon>
        <taxon>Araneus</taxon>
    </lineage>
</organism>
<dbReference type="Proteomes" id="UP000499080">
    <property type="component" value="Unassembled WGS sequence"/>
</dbReference>